<gene>
    <name evidence="2" type="ORF">SAMN04488044_1099</name>
</gene>
<dbReference type="AlphaFoldDB" id="A0A1M5KZ52"/>
<evidence type="ECO:0000313" key="2">
    <source>
        <dbReference type="EMBL" id="SHG57423.1"/>
    </source>
</evidence>
<protein>
    <recommendedName>
        <fullName evidence="1">DnaJ homologue subfamily C member 28 conserved domain-containing protein</fullName>
    </recommendedName>
</protein>
<dbReference type="InterPro" id="IPR018961">
    <property type="entry name" value="DnaJ_homolog_subfam-C_membr-28"/>
</dbReference>
<feature type="domain" description="DnaJ homologue subfamily C member 28 conserved" evidence="1">
    <location>
        <begin position="8"/>
        <end position="69"/>
    </location>
</feature>
<proteinExistence type="predicted"/>
<dbReference type="STRING" id="870908.SAMN04488044_1099"/>
<evidence type="ECO:0000259" key="1">
    <source>
        <dbReference type="Pfam" id="PF09350"/>
    </source>
</evidence>
<sequence>MKFSFLSEYQIRKAEHEGQLDNLKGAGKPLPASGDGDFAESVGFRIMAEAGALPKEIELKREEEAQLKVLQGTTNPDARKAEMQKLADIQLRRAIQEEARRKYYSQG</sequence>
<keyword evidence="3" id="KW-1185">Reference proteome</keyword>
<dbReference type="Pfam" id="PF09350">
    <property type="entry name" value="DJC28_CD"/>
    <property type="match status" value="1"/>
</dbReference>
<evidence type="ECO:0000313" key="3">
    <source>
        <dbReference type="Proteomes" id="UP000184211"/>
    </source>
</evidence>
<organism evidence="2 3">
    <name type="scientific">Cognatishimia maritima</name>
    <dbReference type="NCBI Taxonomy" id="870908"/>
    <lineage>
        <taxon>Bacteria</taxon>
        <taxon>Pseudomonadati</taxon>
        <taxon>Pseudomonadota</taxon>
        <taxon>Alphaproteobacteria</taxon>
        <taxon>Rhodobacterales</taxon>
        <taxon>Paracoccaceae</taxon>
        <taxon>Cognatishimia</taxon>
    </lineage>
</organism>
<dbReference type="OrthoDB" id="8448455at2"/>
<accession>A0A1M5KZ52</accession>
<reference evidence="3" key="1">
    <citation type="submission" date="2016-11" db="EMBL/GenBank/DDBJ databases">
        <authorList>
            <person name="Varghese N."/>
            <person name="Submissions S."/>
        </authorList>
    </citation>
    <scope>NUCLEOTIDE SEQUENCE [LARGE SCALE GENOMIC DNA]</scope>
    <source>
        <strain evidence="3">DSM 28223</strain>
    </source>
</reference>
<dbReference type="Proteomes" id="UP000184211">
    <property type="component" value="Unassembled WGS sequence"/>
</dbReference>
<dbReference type="EMBL" id="FQWM01000001">
    <property type="protein sequence ID" value="SHG57423.1"/>
    <property type="molecule type" value="Genomic_DNA"/>
</dbReference>
<dbReference type="RefSeq" id="WP_072791390.1">
    <property type="nucleotide sequence ID" value="NZ_FQWM01000001.1"/>
</dbReference>
<name>A0A1M5KZ52_9RHOB</name>